<dbReference type="SUPFAM" id="SSF68906">
    <property type="entry name" value="SAP domain"/>
    <property type="match status" value="1"/>
</dbReference>
<feature type="region of interest" description="Disordered" evidence="6">
    <location>
        <begin position="852"/>
        <end position="929"/>
    </location>
</feature>
<reference evidence="8" key="1">
    <citation type="submission" date="2014-08" db="EMBL/GenBank/DDBJ databases">
        <authorList>
            <person name="Murali S."/>
            <person name="Richards S."/>
            <person name="Bandaranaike D."/>
            <person name="Bellair M."/>
            <person name="Blankenburg K."/>
            <person name="Chao H."/>
            <person name="Dinh H."/>
            <person name="Doddapaneni H."/>
            <person name="Dugan-Rocha S."/>
            <person name="Elkadiri S."/>
            <person name="Gnanaolivu R."/>
            <person name="Hughes D."/>
            <person name="Lee S."/>
            <person name="Li M."/>
            <person name="Ming W."/>
            <person name="Munidasa M."/>
            <person name="Muniz J."/>
            <person name="Nguyen L."/>
            <person name="Osuji N."/>
            <person name="Pu L.-L."/>
            <person name="Puazo M."/>
            <person name="Skinner E."/>
            <person name="Qu C."/>
            <person name="Quiroz J."/>
            <person name="Raj R."/>
            <person name="Weissenberger G."/>
            <person name="Xin Y."/>
            <person name="Zou X."/>
            <person name="Han Y."/>
            <person name="Worley K."/>
            <person name="Muzny D."/>
            <person name="Gibbs R."/>
        </authorList>
    </citation>
    <scope>NUCLEOTIDE SEQUENCE</scope>
    <source>
        <strain evidence="8">HAZT.00-mixed</strain>
        <tissue evidence="8">Whole organism</tissue>
    </source>
</reference>
<dbReference type="InterPro" id="IPR003034">
    <property type="entry name" value="SAP_dom"/>
</dbReference>
<dbReference type="Pfam" id="PF19256">
    <property type="entry name" value="LAIKA"/>
    <property type="match status" value="1"/>
</dbReference>
<dbReference type="GO" id="GO:0005634">
    <property type="term" value="C:nucleus"/>
    <property type="evidence" value="ECO:0007669"/>
    <property type="project" value="TreeGrafter"/>
</dbReference>
<reference evidence="8" key="3">
    <citation type="submission" date="2019-06" db="EMBL/GenBank/DDBJ databases">
        <authorList>
            <person name="Poynton C."/>
            <person name="Hasenbein S."/>
            <person name="Benoit J.B."/>
            <person name="Sepulveda M.S."/>
            <person name="Poelchau M.F."/>
            <person name="Murali S.C."/>
            <person name="Chen S."/>
            <person name="Glastad K.M."/>
            <person name="Werren J.H."/>
            <person name="Vineis J.H."/>
            <person name="Bowen J.L."/>
            <person name="Friedrich M."/>
            <person name="Jones J."/>
            <person name="Robertson H.M."/>
            <person name="Feyereisen R."/>
            <person name="Mechler-Hickson A."/>
            <person name="Mathers N."/>
            <person name="Lee C.E."/>
            <person name="Colbourne J.K."/>
            <person name="Biales A."/>
            <person name="Johnston J.S."/>
            <person name="Wellborn G.A."/>
            <person name="Rosendale A.J."/>
            <person name="Cridge A.G."/>
            <person name="Munoz-Torres M.C."/>
            <person name="Bain P.A."/>
            <person name="Manny A.R."/>
            <person name="Major K.M."/>
            <person name="Lambert F.N."/>
            <person name="Vulpe C.D."/>
            <person name="Tuck P."/>
            <person name="Blalock B.J."/>
            <person name="Lin Y.-Y."/>
            <person name="Smith M.E."/>
            <person name="Ochoa-Acuna H."/>
            <person name="Chen M.-J.M."/>
            <person name="Childers C.P."/>
            <person name="Qu J."/>
            <person name="Dugan S."/>
            <person name="Lee S.L."/>
            <person name="Chao H."/>
            <person name="Dinh H."/>
            <person name="Han Y."/>
            <person name="Doddapaneni H."/>
            <person name="Worley K.C."/>
            <person name="Muzny D.M."/>
            <person name="Gibbs R.A."/>
            <person name="Richards S."/>
        </authorList>
    </citation>
    <scope>NUCLEOTIDE SEQUENCE</scope>
    <source>
        <strain evidence="8">HAZT.00-mixed</strain>
        <tissue evidence="8">Whole organism</tissue>
    </source>
</reference>
<feature type="region of interest" description="Disordered" evidence="6">
    <location>
        <begin position="1211"/>
        <end position="1237"/>
    </location>
</feature>
<keyword evidence="2" id="KW-0963">Cytoplasm</keyword>
<dbReference type="Pfam" id="PF14444">
    <property type="entry name" value="S1-like"/>
    <property type="match status" value="1"/>
</dbReference>
<feature type="region of interest" description="Disordered" evidence="6">
    <location>
        <begin position="181"/>
        <end position="242"/>
    </location>
</feature>
<evidence type="ECO:0000256" key="4">
    <source>
        <dbReference type="ARBA" id="ARBA00023054"/>
    </source>
</evidence>
<keyword evidence="3" id="KW-0597">Phosphoprotein</keyword>
<dbReference type="PANTHER" id="PTHR14304">
    <property type="entry name" value="CELL DIVISION CYCLE AND APOPTOSIS REGULATOR PROTEIN"/>
    <property type="match status" value="1"/>
</dbReference>
<proteinExistence type="predicted"/>
<dbReference type="Pfam" id="PF02037">
    <property type="entry name" value="SAP"/>
    <property type="match status" value="1"/>
</dbReference>
<dbReference type="Proteomes" id="UP000711488">
    <property type="component" value="Unassembled WGS sequence"/>
</dbReference>
<sequence length="1237" mass="139820">MSQYGNGSNKVPPWQQRPQPTIPSLLGQHPNVAAAAAAATLANHLVMAGQQQQQQQQQPPPQAPPLQQPQQYTSVQQSMIQAPGLANMATMAQSTIVQAQPPAMPGQPQAAAQTLVQNPLSQPSLMGQPPLASQPLQQFQQQQVMQQQHQQTLQQQQQQQVLHQQQQQAQVAPVQYPAPRALVPPTTFPNLPSTLTAPPVVGMPPTSTPNMGLGGLSVAVAQSQQQPPQQGQQQQAQQPQKQRVFTGTITKLCPDFGFVDDDVFFQTSCVIGQPPVVNDRVLVEATFNPTMPFKWNANRVQVIPGPNRDACSVRDSLRSSTTSTRLTGASGRATEGAYNAVPPPAFASNDSFSSRSSRRSRSPRRDSRRDRDRDDGKEKEGSSASGGRASSKDADTKRKRSRSRDRSPRSPSRRRPRVAPRYNVQVPKLLLQIEEANILELRKRYSNLYIPSDVFVTRPLWSNTFPPHRPFPLPKPVGFHVMHKDVDSVLPNDAIYDPPDASHSFSAKNSFINYAEWYTLEDTSDSRDAYVHPTRLINFCVGLRGKSETMAIGGYWSPSLDGPNPDKDPSVLIKTAIRTCLALTGIDLSPCTTWYRFAEIYYRRADSAHKGRAPSAATGGGGITNTTITTTNTTTSTTTTTRSTGTTCSSSSSGGGVTDSNETPKRKDPSHWSALDIKTMKVVELREELDARLLNSRGLRSQLIARLTKVLKSEQDKEEAEKAAIEEKMKTDEILKKEEEDKRKEEEKRKKEEEDKKKEEEEMRRSLEKERALLEKRHTLPETPMLLVHPSRSAKSGKFDATTMSLSVLLDYRQEDNKEHSFEVSLFAELFNEMLMRDFAFRIYRALVEAPESPKEEEKKKDAEKKKDKKKDDNDEKVDADVIKSTDEKESEKKTEKKEDEKEEREPKRRRRDKFKRENDQKDDDEDAVLDLDFEYEQEEFFKKDAKADKEALAEDEDSKEASRSVSADVSKDHGDRQSESSSRETKKRRASSCDRKDDKNSKEKKKMFTFDPYLLLAFVYFDTTRTGYIIDKDLEDIINLLGMNLSRAQMKKLTSKLVSRDVLYYRKLTDVPYEDKDKERPPVAQPSFMELLARGVVRYEGSLVDVAKLMQQLQRSEKALIDTEEKLRTTQKDYGLCKEEVRRVTERNQRLTKDLRQQQHTSRFTEDELRRSMDDNLRYMTALNTIKDVVKPFVRGLEIDLDESIDIKTENGSSRDAKSPSFINTPDDGRTNGVNT</sequence>
<dbReference type="SMART" id="SM00513">
    <property type="entry name" value="SAP"/>
    <property type="match status" value="1"/>
</dbReference>
<evidence type="ECO:0000313" key="8">
    <source>
        <dbReference type="EMBL" id="KAA0194922.1"/>
    </source>
</evidence>
<evidence type="ECO:0000256" key="3">
    <source>
        <dbReference type="ARBA" id="ARBA00022553"/>
    </source>
</evidence>
<comment type="caution">
    <text evidence="8">The sequence shown here is derived from an EMBL/GenBank/DDBJ whole genome shotgun (WGS) entry which is preliminary data.</text>
</comment>
<feature type="region of interest" description="Disordered" evidence="6">
    <location>
        <begin position="48"/>
        <end position="77"/>
    </location>
</feature>
<feature type="domain" description="SAP" evidence="7">
    <location>
        <begin position="677"/>
        <end position="711"/>
    </location>
</feature>
<dbReference type="SMART" id="SM01122">
    <property type="entry name" value="DBC1"/>
    <property type="match status" value="1"/>
</dbReference>
<feature type="compositionally biased region" description="Basic and acidic residues" evidence="6">
    <location>
        <begin position="852"/>
        <end position="907"/>
    </location>
</feature>
<feature type="compositionally biased region" description="Basic and acidic residues" evidence="6">
    <location>
        <begin position="970"/>
        <end position="985"/>
    </location>
</feature>
<reference evidence="8" key="2">
    <citation type="journal article" date="2018" name="Environ. Sci. Technol.">
        <title>The Toxicogenome of Hyalella azteca: A Model for Sediment Ecotoxicology and Evolutionary Toxicology.</title>
        <authorList>
            <person name="Poynton H.C."/>
            <person name="Hasenbein S."/>
            <person name="Benoit J.B."/>
            <person name="Sepulveda M.S."/>
            <person name="Poelchau M.F."/>
            <person name="Hughes D.S.T."/>
            <person name="Murali S.C."/>
            <person name="Chen S."/>
            <person name="Glastad K.M."/>
            <person name="Goodisman M.A.D."/>
            <person name="Werren J.H."/>
            <person name="Vineis J.H."/>
            <person name="Bowen J.L."/>
            <person name="Friedrich M."/>
            <person name="Jones J."/>
            <person name="Robertson H.M."/>
            <person name="Feyereisen R."/>
            <person name="Mechler-Hickson A."/>
            <person name="Mathers N."/>
            <person name="Lee C.E."/>
            <person name="Colbourne J.K."/>
            <person name="Biales A."/>
            <person name="Johnston J.S."/>
            <person name="Wellborn G.A."/>
            <person name="Rosendale A.J."/>
            <person name="Cridge A.G."/>
            <person name="Munoz-Torres M.C."/>
            <person name="Bain P.A."/>
            <person name="Manny A.R."/>
            <person name="Major K.M."/>
            <person name="Lambert F.N."/>
            <person name="Vulpe C.D."/>
            <person name="Tuck P."/>
            <person name="Blalock B.J."/>
            <person name="Lin Y.Y."/>
            <person name="Smith M.E."/>
            <person name="Ochoa-Acuna H."/>
            <person name="Chen M.M."/>
            <person name="Childers C.P."/>
            <person name="Qu J."/>
            <person name="Dugan S."/>
            <person name="Lee S.L."/>
            <person name="Chao H."/>
            <person name="Dinh H."/>
            <person name="Han Y."/>
            <person name="Doddapaneni H."/>
            <person name="Worley K.C."/>
            <person name="Muzny D.M."/>
            <person name="Gibbs R.A."/>
            <person name="Richards S."/>
        </authorList>
    </citation>
    <scope>NUCLEOTIDE SEQUENCE</scope>
    <source>
        <strain evidence="8">HAZT.00-mixed</strain>
        <tissue evidence="8">Whole organism</tissue>
    </source>
</reference>
<dbReference type="GO" id="GO:0005737">
    <property type="term" value="C:cytoplasm"/>
    <property type="evidence" value="ECO:0007669"/>
    <property type="project" value="UniProtKB-SubCell"/>
</dbReference>
<dbReference type="InterPro" id="IPR045353">
    <property type="entry name" value="LAIKA"/>
</dbReference>
<feature type="compositionally biased region" description="Basic and acidic residues" evidence="6">
    <location>
        <begin position="363"/>
        <end position="381"/>
    </location>
</feature>
<dbReference type="OrthoDB" id="21006at2759"/>
<accession>A0A6A0H0H0</accession>
<feature type="compositionally biased region" description="Pro residues" evidence="6">
    <location>
        <begin position="58"/>
        <end position="67"/>
    </location>
</feature>
<feature type="compositionally biased region" description="Low complexity" evidence="6">
    <location>
        <begin position="624"/>
        <end position="652"/>
    </location>
</feature>
<dbReference type="EMBL" id="JQDR03009978">
    <property type="protein sequence ID" value="KAA0194922.1"/>
    <property type="molecule type" value="Genomic_DNA"/>
</dbReference>
<gene>
    <name evidence="8" type="ORF">HAZT_HAZT005352</name>
</gene>
<dbReference type="AlphaFoldDB" id="A0A6A0H0H0"/>
<dbReference type="PROSITE" id="PS50800">
    <property type="entry name" value="SAP"/>
    <property type="match status" value="1"/>
</dbReference>
<dbReference type="InterPro" id="IPR025954">
    <property type="entry name" value="DBC1/CARP1_inactive_NUDIX"/>
</dbReference>
<comment type="subcellular location">
    <subcellularLocation>
        <location evidence="1">Cytoplasm</location>
    </subcellularLocation>
</comment>
<dbReference type="PANTHER" id="PTHR14304:SF11">
    <property type="entry name" value="SAP DOMAIN-CONTAINING PROTEIN"/>
    <property type="match status" value="1"/>
</dbReference>
<feature type="region of interest" description="Disordered" evidence="6">
    <location>
        <begin position="306"/>
        <end position="421"/>
    </location>
</feature>
<feature type="compositionally biased region" description="Low complexity" evidence="6">
    <location>
        <begin position="318"/>
        <end position="327"/>
    </location>
</feature>
<dbReference type="InterPro" id="IPR025224">
    <property type="entry name" value="CCAR1/CCAR2"/>
</dbReference>
<evidence type="ECO:0000259" key="7">
    <source>
        <dbReference type="PROSITE" id="PS50800"/>
    </source>
</evidence>
<feature type="compositionally biased region" description="Low complexity" evidence="6">
    <location>
        <begin position="222"/>
        <end position="242"/>
    </location>
</feature>
<evidence type="ECO:0000256" key="5">
    <source>
        <dbReference type="SAM" id="Coils"/>
    </source>
</evidence>
<name>A0A6A0H0H0_HYAAZ</name>
<evidence type="ECO:0000256" key="1">
    <source>
        <dbReference type="ARBA" id="ARBA00004496"/>
    </source>
</evidence>
<feature type="region of interest" description="Disordered" evidence="6">
    <location>
        <begin position="611"/>
        <end position="672"/>
    </location>
</feature>
<organism evidence="8">
    <name type="scientific">Hyalella azteca</name>
    <name type="common">Amphipod</name>
    <dbReference type="NCBI Taxonomy" id="294128"/>
    <lineage>
        <taxon>Eukaryota</taxon>
        <taxon>Metazoa</taxon>
        <taxon>Ecdysozoa</taxon>
        <taxon>Arthropoda</taxon>
        <taxon>Crustacea</taxon>
        <taxon>Multicrustacea</taxon>
        <taxon>Malacostraca</taxon>
        <taxon>Eumalacostraca</taxon>
        <taxon>Peracarida</taxon>
        <taxon>Amphipoda</taxon>
        <taxon>Senticaudata</taxon>
        <taxon>Talitrida</taxon>
        <taxon>Talitroidea</taxon>
        <taxon>Hyalellidae</taxon>
        <taxon>Hyalella</taxon>
    </lineage>
</organism>
<keyword evidence="4 5" id="KW-0175">Coiled coil</keyword>
<feature type="compositionally biased region" description="Low complexity" evidence="6">
    <location>
        <begin position="68"/>
        <end position="77"/>
    </location>
</feature>
<feature type="region of interest" description="Disordered" evidence="6">
    <location>
        <begin position="947"/>
        <end position="1002"/>
    </location>
</feature>
<dbReference type="Gene3D" id="1.10.720.30">
    <property type="entry name" value="SAP domain"/>
    <property type="match status" value="1"/>
</dbReference>
<dbReference type="Pfam" id="PF14443">
    <property type="entry name" value="DBC1"/>
    <property type="match status" value="1"/>
</dbReference>
<dbReference type="InterPro" id="IPR036361">
    <property type="entry name" value="SAP_dom_sf"/>
</dbReference>
<feature type="region of interest" description="Disordered" evidence="6">
    <location>
        <begin position="739"/>
        <end position="764"/>
    </location>
</feature>
<feature type="region of interest" description="Disordered" evidence="6">
    <location>
        <begin position="1"/>
        <end position="26"/>
    </location>
</feature>
<protein>
    <recommendedName>
        <fullName evidence="7">SAP domain-containing protein</fullName>
    </recommendedName>
</protein>
<evidence type="ECO:0000256" key="6">
    <source>
        <dbReference type="SAM" id="MobiDB-lite"/>
    </source>
</evidence>
<feature type="coiled-coil region" evidence="5">
    <location>
        <begin position="1107"/>
        <end position="1162"/>
    </location>
</feature>
<dbReference type="GO" id="GO:0006355">
    <property type="term" value="P:regulation of DNA-templated transcription"/>
    <property type="evidence" value="ECO:0007669"/>
    <property type="project" value="InterPro"/>
</dbReference>
<feature type="compositionally biased region" description="Basic and acidic residues" evidence="6">
    <location>
        <begin position="992"/>
        <end position="1002"/>
    </location>
</feature>
<evidence type="ECO:0000256" key="2">
    <source>
        <dbReference type="ARBA" id="ARBA00022490"/>
    </source>
</evidence>
<dbReference type="InterPro" id="IPR025223">
    <property type="entry name" value="S1-like_RNA-bd_dom"/>
</dbReference>